<evidence type="ECO:0000313" key="2">
    <source>
        <dbReference type="Proteomes" id="UP000477543"/>
    </source>
</evidence>
<gene>
    <name evidence="1" type="ORF">GT020_13405</name>
</gene>
<dbReference type="AlphaFoldDB" id="A0A6L9G7R5"/>
<comment type="caution">
    <text evidence="1">The sequence shown here is derived from an EMBL/GenBank/DDBJ whole genome shotgun (WGS) entry which is preliminary data.</text>
</comment>
<accession>A0A6L9G7R5</accession>
<protein>
    <submittedName>
        <fullName evidence="1">Uncharacterized protein</fullName>
    </submittedName>
</protein>
<dbReference type="EMBL" id="WYDN01000012">
    <property type="protein sequence ID" value="NAZ17053.1"/>
    <property type="molecule type" value="Genomic_DNA"/>
</dbReference>
<evidence type="ECO:0000313" key="1">
    <source>
        <dbReference type="EMBL" id="NAZ17053.1"/>
    </source>
</evidence>
<sequence length="66" mass="7067">MAVDGDDGSRSAHIAQRLGKSAQALAPLRASLISKGIVYAPQRGYIAFTVPGMASLIERQRQLLED</sequence>
<proteinExistence type="predicted"/>
<dbReference type="Proteomes" id="UP000477543">
    <property type="component" value="Unassembled WGS sequence"/>
</dbReference>
<name>A0A6L9G7R5_9MICC</name>
<dbReference type="RefSeq" id="WP_161449599.1">
    <property type="nucleotide sequence ID" value="NZ_WYDN01000012.1"/>
</dbReference>
<organism evidence="1 2">
    <name type="scientific">Glutamicibacter soli</name>
    <dbReference type="NCBI Taxonomy" id="453836"/>
    <lineage>
        <taxon>Bacteria</taxon>
        <taxon>Bacillati</taxon>
        <taxon>Actinomycetota</taxon>
        <taxon>Actinomycetes</taxon>
        <taxon>Micrococcales</taxon>
        <taxon>Micrococcaceae</taxon>
        <taxon>Glutamicibacter</taxon>
    </lineage>
</organism>
<reference evidence="1 2" key="1">
    <citation type="submission" date="2020-01" db="EMBL/GenBank/DDBJ databases">
        <title>Glutamicibacter soli M275.</title>
        <authorList>
            <person name="Meng X."/>
        </authorList>
    </citation>
    <scope>NUCLEOTIDE SEQUENCE [LARGE SCALE GENOMIC DNA]</scope>
    <source>
        <strain evidence="1 2">M275</strain>
    </source>
</reference>